<dbReference type="STRING" id="2025994.A0A2T3A031"/>
<evidence type="ECO:0000313" key="2">
    <source>
        <dbReference type="EMBL" id="PSR80320.1"/>
    </source>
</evidence>
<proteinExistence type="predicted"/>
<gene>
    <name evidence="2" type="ORF">BD289DRAFT_455383</name>
</gene>
<dbReference type="InParanoid" id="A0A2T3A031"/>
<protein>
    <recommendedName>
        <fullName evidence="1">DUF7730 domain-containing protein</fullName>
    </recommendedName>
</protein>
<reference evidence="2 3" key="1">
    <citation type="journal article" date="2018" name="Mycol. Prog.">
        <title>Coniella lustricola, a new species from submerged detritus.</title>
        <authorList>
            <person name="Raudabaugh D.B."/>
            <person name="Iturriaga T."/>
            <person name="Carver A."/>
            <person name="Mondo S."/>
            <person name="Pangilinan J."/>
            <person name="Lipzen A."/>
            <person name="He G."/>
            <person name="Amirebrahimi M."/>
            <person name="Grigoriev I.V."/>
            <person name="Miller A.N."/>
        </authorList>
    </citation>
    <scope>NUCLEOTIDE SEQUENCE [LARGE SCALE GENOMIC DNA]</scope>
    <source>
        <strain evidence="2 3">B22-T-1</strain>
    </source>
</reference>
<sequence>MSKPNDTRVAPAQAQLSSPFFSRLPPEIRQQIYRELLALYPLAWHIHTVGGRTLPVFPCITDPDEHDPRYEMFQTTRGHETMRWESRMRSPYNFHWRCAEAATAKLPLIDRNRYLSTDLVKMKMQVPAPLLVCKRMYLESVDDLRSSLIFCFTDIVTARDFLAKHKRSPSIRNITISLRIPNIFAEIYYPLTDTGEPLAHPGGTTLSFQRNPWQDLCRQLSLLSPLRSLHIRLDTEDLRPWHKRVNEKHFFELLTQIQARDYVLYLPELPESLSQRGLPGYYLEGDVLQDAPFEVKRGPRPNNWQLHLSRAPLGQDPCGPRHVQYALM</sequence>
<dbReference type="Proteomes" id="UP000241462">
    <property type="component" value="Unassembled WGS sequence"/>
</dbReference>
<name>A0A2T3A031_9PEZI</name>
<keyword evidence="3" id="KW-1185">Reference proteome</keyword>
<dbReference type="OrthoDB" id="4757095at2759"/>
<feature type="domain" description="DUF7730" evidence="1">
    <location>
        <begin position="14"/>
        <end position="267"/>
    </location>
</feature>
<dbReference type="AlphaFoldDB" id="A0A2T3A031"/>
<dbReference type="EMBL" id="KZ678534">
    <property type="protein sequence ID" value="PSR80320.1"/>
    <property type="molecule type" value="Genomic_DNA"/>
</dbReference>
<organism evidence="2 3">
    <name type="scientific">Coniella lustricola</name>
    <dbReference type="NCBI Taxonomy" id="2025994"/>
    <lineage>
        <taxon>Eukaryota</taxon>
        <taxon>Fungi</taxon>
        <taxon>Dikarya</taxon>
        <taxon>Ascomycota</taxon>
        <taxon>Pezizomycotina</taxon>
        <taxon>Sordariomycetes</taxon>
        <taxon>Sordariomycetidae</taxon>
        <taxon>Diaporthales</taxon>
        <taxon>Schizoparmaceae</taxon>
        <taxon>Coniella</taxon>
    </lineage>
</organism>
<evidence type="ECO:0000259" key="1">
    <source>
        <dbReference type="Pfam" id="PF24864"/>
    </source>
</evidence>
<dbReference type="InterPro" id="IPR056632">
    <property type="entry name" value="DUF7730"/>
</dbReference>
<evidence type="ECO:0000313" key="3">
    <source>
        <dbReference type="Proteomes" id="UP000241462"/>
    </source>
</evidence>
<dbReference type="PANTHER" id="PTHR38790">
    <property type="entry name" value="2EXR DOMAIN-CONTAINING PROTEIN-RELATED"/>
    <property type="match status" value="1"/>
</dbReference>
<dbReference type="Pfam" id="PF24864">
    <property type="entry name" value="DUF7730"/>
    <property type="match status" value="1"/>
</dbReference>
<accession>A0A2T3A031</accession>